<dbReference type="Gene3D" id="3.40.50.300">
    <property type="entry name" value="P-loop containing nucleotide triphosphate hydrolases"/>
    <property type="match status" value="1"/>
</dbReference>
<accession>A0A255EBA5</accession>
<reference evidence="1 2" key="1">
    <citation type="submission" date="2017-07" db="EMBL/GenBank/DDBJ databases">
        <title>Draft whole genome sequences of clinical Proprionibacteriaceae strains.</title>
        <authorList>
            <person name="Bernier A.-M."/>
            <person name="Bernard K."/>
            <person name="Domingo M.-C."/>
        </authorList>
    </citation>
    <scope>NUCLEOTIDE SEQUENCE [LARGE SCALE GENOMIC DNA]</scope>
    <source>
        <strain evidence="1 2">NML 150081</strain>
    </source>
</reference>
<comment type="caution">
    <text evidence="1">The sequence shown here is derived from an EMBL/GenBank/DDBJ whole genome shotgun (WGS) entry which is preliminary data.</text>
</comment>
<evidence type="ECO:0008006" key="3">
    <source>
        <dbReference type="Google" id="ProtNLM"/>
    </source>
</evidence>
<organism evidence="1 2">
    <name type="scientific">Parenemella sanctibonifatiensis</name>
    <dbReference type="NCBI Taxonomy" id="2016505"/>
    <lineage>
        <taxon>Bacteria</taxon>
        <taxon>Bacillati</taxon>
        <taxon>Actinomycetota</taxon>
        <taxon>Actinomycetes</taxon>
        <taxon>Propionibacteriales</taxon>
        <taxon>Propionibacteriaceae</taxon>
        <taxon>Parenemella</taxon>
    </lineage>
</organism>
<dbReference type="Proteomes" id="UP000216300">
    <property type="component" value="Unassembled WGS sequence"/>
</dbReference>
<dbReference type="SUPFAM" id="SSF52540">
    <property type="entry name" value="P-loop containing nucleoside triphosphate hydrolases"/>
    <property type="match status" value="1"/>
</dbReference>
<protein>
    <recommendedName>
        <fullName evidence="3">Shikimate kinase</fullName>
    </recommendedName>
</protein>
<keyword evidence="2" id="KW-1185">Reference proteome</keyword>
<evidence type="ECO:0000313" key="2">
    <source>
        <dbReference type="Proteomes" id="UP000216300"/>
    </source>
</evidence>
<evidence type="ECO:0000313" key="1">
    <source>
        <dbReference type="EMBL" id="OYN88540.1"/>
    </source>
</evidence>
<sequence length="193" mass="21568">MLLLLFGPPAVGKMTVGRELANTGRFRLFHNHMTIEPLIETFGFGTAPFSVLNNEFRRRVLEEAAAHQINLVFTLVLDLSLAEDADLLEQYVAIFDGNVAFVELRADLATRLERNRTEHRLLHKASKRDLEWSDSNVREMEAAPMSTTDGAHAFTEVLARHPHLVLETADVPPAAAAQRILDWLDSEPGSARS</sequence>
<dbReference type="OrthoDB" id="193997at2"/>
<dbReference type="AlphaFoldDB" id="A0A255EBA5"/>
<name>A0A255EBA5_9ACTN</name>
<dbReference type="EMBL" id="NMVJ01000011">
    <property type="protein sequence ID" value="OYN88540.1"/>
    <property type="molecule type" value="Genomic_DNA"/>
</dbReference>
<dbReference type="RefSeq" id="WP_094455831.1">
    <property type="nucleotide sequence ID" value="NZ_NMVJ01000011.1"/>
</dbReference>
<gene>
    <name evidence="1" type="ORF">CGZ91_13070</name>
</gene>
<proteinExistence type="predicted"/>
<dbReference type="InterPro" id="IPR027417">
    <property type="entry name" value="P-loop_NTPase"/>
</dbReference>